<dbReference type="RefSeq" id="WP_283832574.1">
    <property type="nucleotide sequence ID" value="NZ_JASJEU010000020.1"/>
</dbReference>
<protein>
    <submittedName>
        <fullName evidence="3">Uncharacterized protein</fullName>
    </submittedName>
</protein>
<evidence type="ECO:0000313" key="3">
    <source>
        <dbReference type="EMBL" id="MDJ1651229.1"/>
    </source>
</evidence>
<evidence type="ECO:0000313" key="4">
    <source>
        <dbReference type="Proteomes" id="UP001232750"/>
    </source>
</evidence>
<gene>
    <name evidence="3" type="ORF">QNJ86_10495</name>
</gene>
<evidence type="ECO:0000256" key="1">
    <source>
        <dbReference type="SAM" id="Phobius"/>
    </source>
</evidence>
<keyword evidence="2" id="KW-0732">Signal</keyword>
<organism evidence="3 4">
    <name type="scientific">Gordonibacter faecis</name>
    <dbReference type="NCBI Taxonomy" id="3047475"/>
    <lineage>
        <taxon>Bacteria</taxon>
        <taxon>Bacillati</taxon>
        <taxon>Actinomycetota</taxon>
        <taxon>Coriobacteriia</taxon>
        <taxon>Eggerthellales</taxon>
        <taxon>Eggerthellaceae</taxon>
        <taxon>Gordonibacter</taxon>
    </lineage>
</organism>
<proteinExistence type="predicted"/>
<feature type="transmembrane region" description="Helical" evidence="1">
    <location>
        <begin position="107"/>
        <end position="130"/>
    </location>
</feature>
<sequence length="143" mass="13908">MGERFRASAQTAGLALLLAAAVMAPGMCAAPAWASTPVPPDSPGLAEGAIPAQSNEVSDATFNEVASSASAGALGVGPWFAQFQPEAVEAARTSVPPRPSAADMAHLAAAVLGALAAGAGAAGVACLIAARSRASRPSGNETK</sequence>
<feature type="chain" id="PRO_5046665460" evidence="2">
    <location>
        <begin position="35"/>
        <end position="143"/>
    </location>
</feature>
<name>A0ABT7DNW8_9ACTN</name>
<dbReference type="Proteomes" id="UP001232750">
    <property type="component" value="Unassembled WGS sequence"/>
</dbReference>
<keyword evidence="1" id="KW-0812">Transmembrane</keyword>
<keyword evidence="1" id="KW-0472">Membrane</keyword>
<accession>A0ABT7DNW8</accession>
<keyword evidence="4" id="KW-1185">Reference proteome</keyword>
<feature type="signal peptide" evidence="2">
    <location>
        <begin position="1"/>
        <end position="34"/>
    </location>
</feature>
<evidence type="ECO:0000256" key="2">
    <source>
        <dbReference type="SAM" id="SignalP"/>
    </source>
</evidence>
<keyword evidence="1" id="KW-1133">Transmembrane helix</keyword>
<comment type="caution">
    <text evidence="3">The sequence shown here is derived from an EMBL/GenBank/DDBJ whole genome shotgun (WGS) entry which is preliminary data.</text>
</comment>
<dbReference type="EMBL" id="JASJEU010000020">
    <property type="protein sequence ID" value="MDJ1651229.1"/>
    <property type="molecule type" value="Genomic_DNA"/>
</dbReference>
<reference evidence="3 4" key="1">
    <citation type="submission" date="2023-05" db="EMBL/GenBank/DDBJ databases">
        <title>Gordonibacter KGMB12511T sp. nov., isolated from faeces of healthy Korean.</title>
        <authorList>
            <person name="Kim H.S."/>
            <person name="Kim J.-S."/>
            <person name="Suh M.K."/>
            <person name="Eom M.K."/>
            <person name="Do H.E."/>
            <person name="Lee J.-S."/>
        </authorList>
    </citation>
    <scope>NUCLEOTIDE SEQUENCE [LARGE SCALE GENOMIC DNA]</scope>
    <source>
        <strain evidence="3 4">KGMB12511</strain>
    </source>
</reference>